<reference evidence="3" key="1">
    <citation type="journal article" date="2012" name="Mol. Plant Microbe Interact.">
        <title>A highly conserved effector in Fusarium oxysporum is required for full virulence on Arabidopsis.</title>
        <authorList>
            <person name="Thatcher L.F."/>
            <person name="Gardiner D.M."/>
            <person name="Kazan K."/>
            <person name="Manners J."/>
        </authorList>
    </citation>
    <scope>NUCLEOTIDE SEQUENCE [LARGE SCALE GENOMIC DNA]</scope>
    <source>
        <strain evidence="3">Fo5176</strain>
    </source>
</reference>
<dbReference type="VEuPathDB" id="FungiDB:FOXG_12621"/>
<dbReference type="VEuPathDB" id="FungiDB:FOXG_17055"/>
<dbReference type="Proteomes" id="UP000002489">
    <property type="component" value="Unassembled WGS sequence"/>
</dbReference>
<proteinExistence type="predicted"/>
<sequence length="266" mass="28879">MTSNELASVSSASSSSPQSPTTSHKSSHADDLFAEGLSSATATTITSENQSEDGNLEPKTATLADNSIPAPLEHHRNRMELFGMWTQNIRNQMVMPEANPISICLQLLGPAVVLLRELQQAVGVEPSSPLGRFTAGTVDGCKTSTVIMEKTIDASFTVEIDLIGKLSLESIGKRFGDSEAPFIHDMIFGDAVLLKLMVDMRKYCHDSEHVSSLPIALQYAAATVYLDFFECCVKVLVQRKKRKQPDTAVGKEDPGEIATLNTVVMY</sequence>
<name>A0A0D2YCD8_FUSOF</name>
<accession>A0A0D2YCD8</accession>
<dbReference type="EnsemblFungi" id="FOXG_13970T0">
    <property type="protein sequence ID" value="FOXG_13970P0"/>
    <property type="gene ID" value="FOXG_13970"/>
</dbReference>
<evidence type="ECO:0000313" key="3">
    <source>
        <dbReference type="Proteomes" id="UP000002489"/>
    </source>
</evidence>
<feature type="region of interest" description="Disordered" evidence="1">
    <location>
        <begin position="1"/>
        <end position="70"/>
    </location>
</feature>
<feature type="compositionally biased region" description="Low complexity" evidence="1">
    <location>
        <begin position="7"/>
        <end position="24"/>
    </location>
</feature>
<dbReference type="EnsemblFungi" id="FOXG_12621T0">
    <property type="protein sequence ID" value="FOXG_12621P0"/>
    <property type="gene ID" value="FOXG_12621"/>
</dbReference>
<feature type="compositionally biased region" description="Polar residues" evidence="1">
    <location>
        <begin position="38"/>
        <end position="49"/>
    </location>
</feature>
<gene>
    <name evidence="2" type="primary">28957864</name>
</gene>
<dbReference type="EnsemblFungi" id="FOXG_12570T0">
    <property type="protein sequence ID" value="FOXG_12570P0"/>
    <property type="gene ID" value="FOXG_12570"/>
</dbReference>
<dbReference type="VEuPathDB" id="FungiDB:FOXG_13970"/>
<dbReference type="VEuPathDB" id="FungiDB:FOXG_12570"/>
<evidence type="ECO:0000313" key="2">
    <source>
        <dbReference type="EnsemblFungi" id="FOXG_13970P0"/>
    </source>
</evidence>
<reference evidence="2" key="2">
    <citation type="submission" date="2025-05" db="UniProtKB">
        <authorList>
            <consortium name="EnsemblFungi"/>
        </authorList>
    </citation>
    <scope>IDENTIFICATION</scope>
    <source>
        <strain evidence="2">4287 / CBS 123668 / FGSC 9935 / NRRL 34936</strain>
    </source>
</reference>
<organism evidence="2 3">
    <name type="scientific">Fusarium oxysporum (strain Fo5176)</name>
    <name type="common">Fusarium vascular wilt</name>
    <dbReference type="NCBI Taxonomy" id="660025"/>
    <lineage>
        <taxon>Eukaryota</taxon>
        <taxon>Fungi</taxon>
        <taxon>Dikarya</taxon>
        <taxon>Ascomycota</taxon>
        <taxon>Pezizomycotina</taxon>
        <taxon>Sordariomycetes</taxon>
        <taxon>Hypocreomycetidae</taxon>
        <taxon>Hypocreales</taxon>
        <taxon>Nectriaceae</taxon>
        <taxon>Fusarium</taxon>
        <taxon>Fusarium oxysporum species complex</taxon>
    </lineage>
</organism>
<evidence type="ECO:0000256" key="1">
    <source>
        <dbReference type="SAM" id="MobiDB-lite"/>
    </source>
</evidence>
<protein>
    <submittedName>
        <fullName evidence="2">Uncharacterized protein</fullName>
    </submittedName>
</protein>
<dbReference type="EnsemblFungi" id="FOXG_17055T0">
    <property type="protein sequence ID" value="FOXG_17055P0"/>
    <property type="gene ID" value="FOXG_17055"/>
</dbReference>
<dbReference type="AlphaFoldDB" id="A0A0D2YCD8"/>